<dbReference type="Proteomes" id="UP000239181">
    <property type="component" value="Unassembled WGS sequence"/>
</dbReference>
<accession>A0A2S9I883</accession>
<organism evidence="2 3">
    <name type="scientific">Pantoea coffeiphila</name>
    <dbReference type="NCBI Taxonomy" id="1465635"/>
    <lineage>
        <taxon>Bacteria</taxon>
        <taxon>Pseudomonadati</taxon>
        <taxon>Pseudomonadota</taxon>
        <taxon>Gammaproteobacteria</taxon>
        <taxon>Enterobacterales</taxon>
        <taxon>Erwiniaceae</taxon>
        <taxon>Pantoea</taxon>
    </lineage>
</organism>
<dbReference type="OrthoDB" id="7597230at2"/>
<comment type="caution">
    <text evidence="2">The sequence shown here is derived from an EMBL/GenBank/DDBJ whole genome shotgun (WGS) entry which is preliminary data.</text>
</comment>
<reference evidence="2 3" key="1">
    <citation type="submission" date="2017-10" db="EMBL/GenBank/DDBJ databases">
        <title>Draft genome of two endophytic bacteria isolated from 'guarana' Paullinia cupana (Mart.) Ducke.</title>
        <authorList>
            <person name="Siqueira K.A."/>
            <person name="Liotti R.G."/>
            <person name="Mendes T.A."/>
            <person name="Soares M.A."/>
        </authorList>
    </citation>
    <scope>NUCLEOTIDE SEQUENCE [LARGE SCALE GENOMIC DNA]</scope>
    <source>
        <strain evidence="2 3">342</strain>
    </source>
</reference>
<protein>
    <submittedName>
        <fullName evidence="2">Uncharacterized protein</fullName>
    </submittedName>
</protein>
<evidence type="ECO:0000313" key="3">
    <source>
        <dbReference type="Proteomes" id="UP000239181"/>
    </source>
</evidence>
<dbReference type="NCBIfam" id="NF041373">
    <property type="entry name" value="HGG_STG"/>
    <property type="match status" value="1"/>
</dbReference>
<feature type="coiled-coil region" evidence="1">
    <location>
        <begin position="131"/>
        <end position="158"/>
    </location>
</feature>
<gene>
    <name evidence="2" type="ORF">CQW29_18445</name>
</gene>
<keyword evidence="3" id="KW-1185">Reference proteome</keyword>
<dbReference type="EMBL" id="PDET01000014">
    <property type="protein sequence ID" value="PRD13986.1"/>
    <property type="molecule type" value="Genomic_DNA"/>
</dbReference>
<dbReference type="InterPro" id="IPR047675">
    <property type="entry name" value="Putative_zinc-bd"/>
</dbReference>
<evidence type="ECO:0000256" key="1">
    <source>
        <dbReference type="SAM" id="Coils"/>
    </source>
</evidence>
<proteinExistence type="predicted"/>
<evidence type="ECO:0000313" key="2">
    <source>
        <dbReference type="EMBL" id="PRD13986.1"/>
    </source>
</evidence>
<dbReference type="RefSeq" id="WP_105594205.1">
    <property type="nucleotide sequence ID" value="NZ_PDET01000014.1"/>
</dbReference>
<dbReference type="AlphaFoldDB" id="A0A2S9I883"/>
<sequence length="212" mass="23657">MVECCGAKTRSGAPCKAKRMANGRCRMHGGKSTGAPKTPGSIYSKYLTPEEQRVSAALKLGSIDDELRLTRIRLMRALALENKIDEDDPDSELQIESKTIEPQLIGGMVDTEINEEGDEVEVSIVRRQYRRRDYSGLIDRLTARIANLESQRAMLMNSSMDTERKQLELDRLRKDKAAGVVHNVIVVPHCTSVDDWEKAAQIQQSGLADNDV</sequence>
<keyword evidence="1" id="KW-0175">Coiled coil</keyword>
<name>A0A2S9I883_9GAMM</name>